<organism evidence="4 5">
    <name type="scientific">Arabidopsis thaliana x Arabidopsis arenosa</name>
    <dbReference type="NCBI Taxonomy" id="1240361"/>
    <lineage>
        <taxon>Eukaryota</taxon>
        <taxon>Viridiplantae</taxon>
        <taxon>Streptophyta</taxon>
        <taxon>Embryophyta</taxon>
        <taxon>Tracheophyta</taxon>
        <taxon>Spermatophyta</taxon>
        <taxon>Magnoliopsida</taxon>
        <taxon>eudicotyledons</taxon>
        <taxon>Gunneridae</taxon>
        <taxon>Pentapetalae</taxon>
        <taxon>rosids</taxon>
        <taxon>malvids</taxon>
        <taxon>Brassicales</taxon>
        <taxon>Brassicaceae</taxon>
        <taxon>Camelineae</taxon>
        <taxon>Arabidopsis</taxon>
    </lineage>
</organism>
<dbReference type="InterPro" id="IPR018290">
    <property type="entry name" value="MULE_transposase_N"/>
</dbReference>
<feature type="domain" description="MULE transposase N-terminal all-beta" evidence="3">
    <location>
        <begin position="56"/>
        <end position="164"/>
    </location>
</feature>
<feature type="domain" description="Transposase MuDR plant" evidence="2">
    <location>
        <begin position="211"/>
        <end position="274"/>
    </location>
</feature>
<dbReference type="PANTHER" id="PTHR31973:SF187">
    <property type="entry name" value="MUTATOR TRANSPOSASE MUDRA PROTEIN"/>
    <property type="match status" value="1"/>
</dbReference>
<evidence type="ECO:0000259" key="2">
    <source>
        <dbReference type="Pfam" id="PF03108"/>
    </source>
</evidence>
<dbReference type="Proteomes" id="UP000694240">
    <property type="component" value="Chromosome 11"/>
</dbReference>
<evidence type="ECO:0000259" key="3">
    <source>
        <dbReference type="Pfam" id="PF10532"/>
    </source>
</evidence>
<comment type="caution">
    <text evidence="4">The sequence shown here is derived from an EMBL/GenBank/DDBJ whole genome shotgun (WGS) entry which is preliminary data.</text>
</comment>
<evidence type="ECO:0000256" key="1">
    <source>
        <dbReference type="SAM" id="MobiDB-lite"/>
    </source>
</evidence>
<feature type="compositionally biased region" description="Basic and acidic residues" evidence="1">
    <location>
        <begin position="141"/>
        <end position="168"/>
    </location>
</feature>
<sequence length="452" mass="51904">MNNNRRKIIFFYYGGYYVRRGNEPRWKSTEQVHQSLRMETSIEEVTYSALVNKICRKAKVDETTTELKLSYVPELVDPKRPIYISDDDDVMCYLEMNEDQFQVLHVEVINEGNQGQEQPCGREDRGSVACASNEELISSSRETDENMTLDERESSQRDEVVENRQARDDNIIHYEERSEERAVVDNSDVCEGAEATPVVKREWEDGMNVTIRQEFENKQEVKDLVDKTAHKNCFEFIIVKSDTTLFVVKCSEVDKGCKWSLRAAKDGNSNSFSVRTYNKIHTCLRSETSTMRNKRRGTQHLVASVLREDFPCLIDTPTPKNLIPLVQLRASVKVSYSTANRGKKLAAYDLRGTPDDSYKMVYSYMHMLEKMNQGTVSYVELDEDKRFKYLFFALGACIEGFKAMRKVIIVDATGIKTVYGGVLIIATAQDQDHHHYPIAFGVVDEIKASSRQ</sequence>
<name>A0A8T1Z044_9BRAS</name>
<dbReference type="EMBL" id="JAEFBK010000011">
    <property type="protein sequence ID" value="KAG7552187.1"/>
    <property type="molecule type" value="Genomic_DNA"/>
</dbReference>
<evidence type="ECO:0000313" key="5">
    <source>
        <dbReference type="Proteomes" id="UP000694240"/>
    </source>
</evidence>
<dbReference type="Pfam" id="PF03108">
    <property type="entry name" value="DBD_Tnp_Mut"/>
    <property type="match status" value="1"/>
</dbReference>
<reference evidence="4 5" key="1">
    <citation type="submission" date="2020-12" db="EMBL/GenBank/DDBJ databases">
        <title>Concerted genomic and epigenomic changes stabilize Arabidopsis allopolyploids.</title>
        <authorList>
            <person name="Chen Z."/>
        </authorList>
    </citation>
    <scope>NUCLEOTIDE SEQUENCE [LARGE SCALE GENOMIC DNA]</scope>
    <source>
        <strain evidence="4">Allo738</strain>
        <tissue evidence="4">Leaf</tissue>
    </source>
</reference>
<feature type="region of interest" description="Disordered" evidence="1">
    <location>
        <begin position="135"/>
        <end position="168"/>
    </location>
</feature>
<evidence type="ECO:0000313" key="4">
    <source>
        <dbReference type="EMBL" id="KAG7552187.1"/>
    </source>
</evidence>
<gene>
    <name evidence="4" type="ORF">ISN45_Aa06g027930</name>
</gene>
<keyword evidence="5" id="KW-1185">Reference proteome</keyword>
<protein>
    <submittedName>
        <fullName evidence="4">Transposase MuDR plant</fullName>
    </submittedName>
</protein>
<dbReference type="InterPro" id="IPR004332">
    <property type="entry name" value="Transposase_MuDR"/>
</dbReference>
<dbReference type="Pfam" id="PF10532">
    <property type="entry name" value="Plant_all_beta"/>
    <property type="match status" value="1"/>
</dbReference>
<proteinExistence type="predicted"/>
<dbReference type="PANTHER" id="PTHR31973">
    <property type="entry name" value="POLYPROTEIN, PUTATIVE-RELATED"/>
    <property type="match status" value="1"/>
</dbReference>
<accession>A0A8T1Z044</accession>
<dbReference type="AlphaFoldDB" id="A0A8T1Z044"/>